<reference evidence="2" key="1">
    <citation type="submission" date="2018-05" db="EMBL/GenBank/DDBJ databases">
        <authorList>
            <person name="Lanie J.A."/>
            <person name="Ng W.-L."/>
            <person name="Kazmierczak K.M."/>
            <person name="Andrzejewski T.M."/>
            <person name="Davidsen T.M."/>
            <person name="Wayne K.J."/>
            <person name="Tettelin H."/>
            <person name="Glass J.I."/>
            <person name="Rusch D."/>
            <person name="Podicherti R."/>
            <person name="Tsui H.-C.T."/>
            <person name="Winkler M.E."/>
        </authorList>
    </citation>
    <scope>NUCLEOTIDE SEQUENCE</scope>
</reference>
<name>A0A382H5B2_9ZZZZ</name>
<keyword evidence="1" id="KW-1133">Transmembrane helix</keyword>
<dbReference type="SUPFAM" id="SSF82693">
    <property type="entry name" value="Multidrug efflux transporter AcrB pore domain, PN1, PN2, PC1 and PC2 subdomains"/>
    <property type="match status" value="1"/>
</dbReference>
<dbReference type="PANTHER" id="PTHR32063">
    <property type="match status" value="1"/>
</dbReference>
<dbReference type="InterPro" id="IPR001036">
    <property type="entry name" value="Acrflvin-R"/>
</dbReference>
<sequence>MAHNHVAANLLMGLLVLSGLLALLGTKKETFPEFSLDVIQVQIPYLGASPAEVESGVVNRIEERLMGIEGVGRITSTASEGMGSIRLELELGADVDEVLEDVKNEVDR</sequence>
<dbReference type="GO" id="GO:0005886">
    <property type="term" value="C:plasma membrane"/>
    <property type="evidence" value="ECO:0007669"/>
    <property type="project" value="TreeGrafter"/>
</dbReference>
<evidence type="ECO:0000313" key="2">
    <source>
        <dbReference type="EMBL" id="SVB82325.1"/>
    </source>
</evidence>
<evidence type="ECO:0000256" key="1">
    <source>
        <dbReference type="SAM" id="Phobius"/>
    </source>
</evidence>
<dbReference type="Pfam" id="PF00873">
    <property type="entry name" value="ACR_tran"/>
    <property type="match status" value="1"/>
</dbReference>
<dbReference type="Gene3D" id="1.20.1640.10">
    <property type="entry name" value="Multidrug efflux transporter AcrB transmembrane domain"/>
    <property type="match status" value="1"/>
</dbReference>
<organism evidence="2">
    <name type="scientific">marine metagenome</name>
    <dbReference type="NCBI Taxonomy" id="408172"/>
    <lineage>
        <taxon>unclassified sequences</taxon>
        <taxon>metagenomes</taxon>
        <taxon>ecological metagenomes</taxon>
    </lineage>
</organism>
<keyword evidence="1" id="KW-0812">Transmembrane</keyword>
<dbReference type="GO" id="GO:0042910">
    <property type="term" value="F:xenobiotic transmembrane transporter activity"/>
    <property type="evidence" value="ECO:0007669"/>
    <property type="project" value="TreeGrafter"/>
</dbReference>
<feature type="transmembrane region" description="Helical" evidence="1">
    <location>
        <begin position="6"/>
        <end position="25"/>
    </location>
</feature>
<proteinExistence type="predicted"/>
<dbReference type="EMBL" id="UINC01059189">
    <property type="protein sequence ID" value="SVB82325.1"/>
    <property type="molecule type" value="Genomic_DNA"/>
</dbReference>
<gene>
    <name evidence="2" type="ORF">METZ01_LOCUS235179</name>
</gene>
<protein>
    <recommendedName>
        <fullName evidence="3">Acriflavin resistance protein</fullName>
    </recommendedName>
</protein>
<accession>A0A382H5B2</accession>
<keyword evidence="1" id="KW-0472">Membrane</keyword>
<evidence type="ECO:0008006" key="3">
    <source>
        <dbReference type="Google" id="ProtNLM"/>
    </source>
</evidence>
<feature type="non-terminal residue" evidence="2">
    <location>
        <position position="108"/>
    </location>
</feature>
<dbReference type="Gene3D" id="3.30.70.1430">
    <property type="entry name" value="Multidrug efflux transporter AcrB pore domain"/>
    <property type="match status" value="1"/>
</dbReference>
<dbReference type="AlphaFoldDB" id="A0A382H5B2"/>
<dbReference type="PANTHER" id="PTHR32063:SF33">
    <property type="entry name" value="RND SUPERFAMILY EFFLUX PUMP PERMEASE COMPONENT"/>
    <property type="match status" value="1"/>
</dbReference>